<organism evidence="2 3">
    <name type="scientific">Paenibacillus oenotherae</name>
    <dbReference type="NCBI Taxonomy" id="1435645"/>
    <lineage>
        <taxon>Bacteria</taxon>
        <taxon>Bacillati</taxon>
        <taxon>Bacillota</taxon>
        <taxon>Bacilli</taxon>
        <taxon>Bacillales</taxon>
        <taxon>Paenibacillaceae</taxon>
        <taxon>Paenibacillus</taxon>
    </lineage>
</organism>
<reference evidence="2 3" key="1">
    <citation type="submission" date="2021-07" db="EMBL/GenBank/DDBJ databases">
        <title>Paenibacillus radiodurans sp. nov., isolated from the southeastern edge of Tengger Desert.</title>
        <authorList>
            <person name="Zhang G."/>
        </authorList>
    </citation>
    <scope>NUCLEOTIDE SEQUENCE [LARGE SCALE GENOMIC DNA]</scope>
    <source>
        <strain evidence="2 3">DT7-4</strain>
    </source>
</reference>
<accession>A0ABS7DB26</accession>
<protein>
    <submittedName>
        <fullName evidence="2">Uncharacterized protein</fullName>
    </submittedName>
</protein>
<gene>
    <name evidence="2" type="ORF">K0T92_19735</name>
</gene>
<feature type="transmembrane region" description="Helical" evidence="1">
    <location>
        <begin position="201"/>
        <end position="220"/>
    </location>
</feature>
<feature type="transmembrane region" description="Helical" evidence="1">
    <location>
        <begin position="78"/>
        <end position="96"/>
    </location>
</feature>
<keyword evidence="1" id="KW-0472">Membrane</keyword>
<feature type="transmembrane region" description="Helical" evidence="1">
    <location>
        <begin position="116"/>
        <end position="139"/>
    </location>
</feature>
<feature type="transmembrane region" description="Helical" evidence="1">
    <location>
        <begin position="20"/>
        <end position="46"/>
    </location>
</feature>
<comment type="caution">
    <text evidence="2">The sequence shown here is derived from an EMBL/GenBank/DDBJ whole genome shotgun (WGS) entry which is preliminary data.</text>
</comment>
<evidence type="ECO:0000313" key="2">
    <source>
        <dbReference type="EMBL" id="MBW7476953.1"/>
    </source>
</evidence>
<dbReference type="Proteomes" id="UP000812277">
    <property type="component" value="Unassembled WGS sequence"/>
</dbReference>
<evidence type="ECO:0000313" key="3">
    <source>
        <dbReference type="Proteomes" id="UP000812277"/>
    </source>
</evidence>
<feature type="transmembrane region" description="Helical" evidence="1">
    <location>
        <begin position="151"/>
        <end position="170"/>
    </location>
</feature>
<keyword evidence="1" id="KW-1133">Transmembrane helix</keyword>
<feature type="transmembrane region" description="Helical" evidence="1">
    <location>
        <begin position="52"/>
        <end position="71"/>
    </location>
</feature>
<feature type="transmembrane region" description="Helical" evidence="1">
    <location>
        <begin position="232"/>
        <end position="250"/>
    </location>
</feature>
<evidence type="ECO:0000256" key="1">
    <source>
        <dbReference type="SAM" id="Phobius"/>
    </source>
</evidence>
<dbReference type="RefSeq" id="WP_219874202.1">
    <property type="nucleotide sequence ID" value="NZ_JAHZIJ010000018.1"/>
</dbReference>
<keyword evidence="1" id="KW-0812">Transmembrane</keyword>
<keyword evidence="3" id="KW-1185">Reference proteome</keyword>
<proteinExistence type="predicted"/>
<sequence>MNHWIRELNARDRLLAMTGYIHLVLAVVFAVLILLDSRLMLGINIWLKPTKFALSIAVYAFSVAAIMKYVSSAKVRKAVSYISTVGLFIETIIIAVQAARGEHSHFNFTSPLNLTLFIIMGVFIGAVTVAGIILFVHLIRHKLDMPAYMALALRTGLFISLIGSGIGGYMSKYNKHTVGGDDGGEGLFLINWSTVVGDLRVSHFFGLHALQIIPLLAFVIAGKLASSTAQKAVVWVISILYGGYVIWTFVQSANGTPFIAK</sequence>
<name>A0ABS7DB26_9BACL</name>
<dbReference type="EMBL" id="JAHZIJ010000018">
    <property type="protein sequence ID" value="MBW7476953.1"/>
    <property type="molecule type" value="Genomic_DNA"/>
</dbReference>